<feature type="transmembrane region" description="Helical" evidence="1">
    <location>
        <begin position="262"/>
        <end position="279"/>
    </location>
</feature>
<dbReference type="AlphaFoldDB" id="A0A2W2BA71"/>
<proteinExistence type="predicted"/>
<evidence type="ECO:0000256" key="1">
    <source>
        <dbReference type="SAM" id="Phobius"/>
    </source>
</evidence>
<reference evidence="2 3" key="1">
    <citation type="submission" date="2018-06" db="EMBL/GenBank/DDBJ databases">
        <title>Mucibacter soli gen. nov., sp. nov., a new member of the family Chitinophagaceae producing mucin.</title>
        <authorList>
            <person name="Kim M.-K."/>
            <person name="Park S."/>
            <person name="Kim T.-S."/>
            <person name="Joung Y."/>
            <person name="Han J.-H."/>
            <person name="Kim S.B."/>
        </authorList>
    </citation>
    <scope>NUCLEOTIDE SEQUENCE [LARGE SCALE GENOMIC DNA]</scope>
    <source>
        <strain evidence="2 3">R1-15</strain>
    </source>
</reference>
<evidence type="ECO:0008006" key="4">
    <source>
        <dbReference type="Google" id="ProtNLM"/>
    </source>
</evidence>
<dbReference type="EMBL" id="QKTW01000016">
    <property type="protein sequence ID" value="PZF72797.1"/>
    <property type="molecule type" value="Genomic_DNA"/>
</dbReference>
<feature type="transmembrane region" description="Helical" evidence="1">
    <location>
        <begin position="343"/>
        <end position="364"/>
    </location>
</feature>
<comment type="caution">
    <text evidence="2">The sequence shown here is derived from an EMBL/GenBank/DDBJ whole genome shotgun (WGS) entry which is preliminary data.</text>
</comment>
<organism evidence="2 3">
    <name type="scientific">Taibaiella soli</name>
    <dbReference type="NCBI Taxonomy" id="1649169"/>
    <lineage>
        <taxon>Bacteria</taxon>
        <taxon>Pseudomonadati</taxon>
        <taxon>Bacteroidota</taxon>
        <taxon>Chitinophagia</taxon>
        <taxon>Chitinophagales</taxon>
        <taxon>Chitinophagaceae</taxon>
        <taxon>Taibaiella</taxon>
    </lineage>
</organism>
<feature type="transmembrane region" description="Helical" evidence="1">
    <location>
        <begin position="318"/>
        <end position="337"/>
    </location>
</feature>
<keyword evidence="1" id="KW-0472">Membrane</keyword>
<evidence type="ECO:0000313" key="2">
    <source>
        <dbReference type="EMBL" id="PZF72797.1"/>
    </source>
</evidence>
<feature type="transmembrane region" description="Helical" evidence="1">
    <location>
        <begin position="12"/>
        <end position="29"/>
    </location>
</feature>
<sequence length="490" mass="56978">MNANPVFKKAAIIAVATLAILFLGALYFWRERALFVDDAFIPYLIASSGKLAIQEQRYGSFITQLVPLLSIKLHLPVQTMLLLYSTSFNLFFLLVIALLTFRYKQYALAVLMGLYYTIFVSDSFYWTNNEVHQGIAWMFLCLGVILWKKERQVATWQYAATILVFGGLAIFTHPLVGVILLYLIGFMFLTKRYWPFSKKESLTICLPLFLIFLAKFFISQNNNSYDSGKLYDITHTTLPLILGTFKGDAANSFFQDCKTDHWWIFIIIVLGLGTMLKARKWLLTFWTVLCSVAYFVFICLTFSSSYDFHTRFYMQSEWMGFAILLSAPFVFYFLPLLSEKKAALLLAAIFATRLIYIGSSSKMFTERFVYMNKMLQQMDKTGWTKVIIRQNQKMEDVLIMSWGLPIESMMIDRMNGHTQLQRTMITLPDEVIKERFTTKKNVFMSCFVNDSLRKLNTRYFVMDTVQQYRVVSEEQFWKGEDTGYVAPQKP</sequence>
<gene>
    <name evidence="2" type="ORF">DN068_10290</name>
</gene>
<dbReference type="OrthoDB" id="860538at2"/>
<feature type="transmembrane region" description="Helical" evidence="1">
    <location>
        <begin position="159"/>
        <end position="189"/>
    </location>
</feature>
<feature type="transmembrane region" description="Helical" evidence="1">
    <location>
        <begin position="131"/>
        <end position="147"/>
    </location>
</feature>
<evidence type="ECO:0000313" key="3">
    <source>
        <dbReference type="Proteomes" id="UP000248745"/>
    </source>
</evidence>
<accession>A0A2W2BA71</accession>
<feature type="transmembrane region" description="Helical" evidence="1">
    <location>
        <begin position="201"/>
        <end position="218"/>
    </location>
</feature>
<name>A0A2W2BA71_9BACT</name>
<dbReference type="Proteomes" id="UP000248745">
    <property type="component" value="Unassembled WGS sequence"/>
</dbReference>
<keyword evidence="1" id="KW-1133">Transmembrane helix</keyword>
<feature type="transmembrane region" description="Helical" evidence="1">
    <location>
        <begin position="106"/>
        <end position="125"/>
    </location>
</feature>
<feature type="transmembrane region" description="Helical" evidence="1">
    <location>
        <begin position="285"/>
        <end position="306"/>
    </location>
</feature>
<keyword evidence="1" id="KW-0812">Transmembrane</keyword>
<feature type="transmembrane region" description="Helical" evidence="1">
    <location>
        <begin position="81"/>
        <end position="99"/>
    </location>
</feature>
<keyword evidence="3" id="KW-1185">Reference proteome</keyword>
<dbReference type="RefSeq" id="WP_110998831.1">
    <property type="nucleotide sequence ID" value="NZ_QKTW01000016.1"/>
</dbReference>
<protein>
    <recommendedName>
        <fullName evidence="4">Glycosyltransferase RgtA/B/C/D-like domain-containing protein</fullName>
    </recommendedName>
</protein>